<feature type="compositionally biased region" description="Polar residues" evidence="1">
    <location>
        <begin position="305"/>
        <end position="316"/>
    </location>
</feature>
<dbReference type="InterPro" id="IPR036365">
    <property type="entry name" value="PGBD-like_sf"/>
</dbReference>
<dbReference type="EMBL" id="CP014692">
    <property type="protein sequence ID" value="AQS83495.1"/>
    <property type="molecule type" value="Genomic_DNA"/>
</dbReference>
<dbReference type="Proteomes" id="UP000188937">
    <property type="component" value="Chromosome"/>
</dbReference>
<proteinExistence type="predicted"/>
<evidence type="ECO:0000259" key="2">
    <source>
        <dbReference type="Pfam" id="PF01471"/>
    </source>
</evidence>
<protein>
    <recommendedName>
        <fullName evidence="2">Peptidoglycan binding-like domain-containing protein</fullName>
    </recommendedName>
</protein>
<dbReference type="Pfam" id="PF01471">
    <property type="entry name" value="PG_binding_1"/>
    <property type="match status" value="1"/>
</dbReference>
<evidence type="ECO:0000256" key="1">
    <source>
        <dbReference type="SAM" id="MobiDB-lite"/>
    </source>
</evidence>
<feature type="domain" description="Peptidoglycan binding-like" evidence="2">
    <location>
        <begin position="357"/>
        <end position="411"/>
    </location>
</feature>
<feature type="compositionally biased region" description="Pro residues" evidence="1">
    <location>
        <begin position="258"/>
        <end position="267"/>
    </location>
</feature>
<dbReference type="STRING" id="435.A0U92_00555"/>
<dbReference type="OrthoDB" id="9816507at2"/>
<dbReference type="Gene3D" id="1.10.101.10">
    <property type="entry name" value="PGBD-like superfamily/PGBD"/>
    <property type="match status" value="1"/>
</dbReference>
<reference evidence="3 4" key="1">
    <citation type="submission" date="2016-03" db="EMBL/GenBank/DDBJ databases">
        <title>Acetic acid bacteria sequencing.</title>
        <authorList>
            <person name="Brandt J."/>
            <person name="Jakob F."/>
            <person name="Vogel R.F."/>
        </authorList>
    </citation>
    <scope>NUCLEOTIDE SEQUENCE [LARGE SCALE GENOMIC DNA]</scope>
    <source>
        <strain evidence="3 4">TMW2.1153</strain>
    </source>
</reference>
<sequence>MWADLLKDAVGFGWMRGAIVSPDFGIRRIGIAAAVLAVMVSVPHRQVLAQAQAQALTPPPAFLLIGDGRSSDAGGQLAACSENTHRLAQQLKQQGLSVFEVLNPTSVDLRVALMSFARHLDGKRPVISYCGYAAVQDGRIFVSGDGSANGQESNLLSQAVPAVSLLRVLDGQDGFVFLELHPQADQRQALSQMAPLLKSRMQGAGTLSVTLAEMASADPVLDGLVSVMQPGWQWANVATFAHGVAPRPVFVPVQPQSPLSPPPPAPQTAPAQSMTVPSAPEQDSAKAEAPARIVPVPDTPAPSDASKSQPTSTTPDSGKETAKTPPVAVQKPVDRLKAAAAQKLVLQRAKAQAAQAKAMRTVQVGLLARGVYLGSVNGMRTNETVNAIRKFQKSRNEPATGQLTSDQLSALTGAGN</sequence>
<dbReference type="AlphaFoldDB" id="A0A1U9KCE2"/>
<accession>A0A1U9KCE2</accession>
<dbReference type="SUPFAM" id="SSF47090">
    <property type="entry name" value="PGBD-like"/>
    <property type="match status" value="1"/>
</dbReference>
<name>A0A1U9KCE2_ACEAC</name>
<dbReference type="KEGG" id="aace:A0U92_00555"/>
<dbReference type="InterPro" id="IPR002477">
    <property type="entry name" value="Peptidoglycan-bd-like"/>
</dbReference>
<feature type="region of interest" description="Disordered" evidence="1">
    <location>
        <begin position="253"/>
        <end position="331"/>
    </location>
</feature>
<keyword evidence="4" id="KW-1185">Reference proteome</keyword>
<organism evidence="3 4">
    <name type="scientific">Acetobacter aceti</name>
    <dbReference type="NCBI Taxonomy" id="435"/>
    <lineage>
        <taxon>Bacteria</taxon>
        <taxon>Pseudomonadati</taxon>
        <taxon>Pseudomonadota</taxon>
        <taxon>Alphaproteobacteria</taxon>
        <taxon>Acetobacterales</taxon>
        <taxon>Acetobacteraceae</taxon>
        <taxon>Acetobacter</taxon>
        <taxon>Acetobacter subgen. Acetobacter</taxon>
    </lineage>
</organism>
<dbReference type="InterPro" id="IPR036366">
    <property type="entry name" value="PGBDSf"/>
</dbReference>
<evidence type="ECO:0000313" key="3">
    <source>
        <dbReference type="EMBL" id="AQS83495.1"/>
    </source>
</evidence>
<evidence type="ECO:0000313" key="4">
    <source>
        <dbReference type="Proteomes" id="UP000188937"/>
    </source>
</evidence>
<gene>
    <name evidence="3" type="ORF">A0U92_00555</name>
</gene>